<accession>A0ABR1JAJ9</accession>
<dbReference type="EMBL" id="JBANRG010000029">
    <property type="protein sequence ID" value="KAK7452180.1"/>
    <property type="molecule type" value="Genomic_DNA"/>
</dbReference>
<evidence type="ECO:0000313" key="1">
    <source>
        <dbReference type="EMBL" id="KAK7452180.1"/>
    </source>
</evidence>
<name>A0ABR1JAJ9_9AGAR</name>
<sequence>MKTAYQKRNHNTPDLSDIVWKVASTAQSYRLLEKLDDRVENKIASAFSDLLAKGHQKLEAATLKTFNKKLCEWIDGVPLETLENGEPIVDMEIDDLPAPQFSLEDEEEHKEIIDDN</sequence>
<keyword evidence="2" id="KW-1185">Reference proteome</keyword>
<comment type="caution">
    <text evidence="1">The sequence shown here is derived from an EMBL/GenBank/DDBJ whole genome shotgun (WGS) entry which is preliminary data.</text>
</comment>
<gene>
    <name evidence="1" type="ORF">VKT23_012283</name>
</gene>
<protein>
    <submittedName>
        <fullName evidence="1">Uncharacterized protein</fullName>
    </submittedName>
</protein>
<evidence type="ECO:0000313" key="2">
    <source>
        <dbReference type="Proteomes" id="UP001498398"/>
    </source>
</evidence>
<reference evidence="1 2" key="1">
    <citation type="submission" date="2024-01" db="EMBL/GenBank/DDBJ databases">
        <title>A draft genome for the cacao thread blight pathogen Marasmiellus scandens.</title>
        <authorList>
            <person name="Baruah I.K."/>
            <person name="Leung J."/>
            <person name="Bukari Y."/>
            <person name="Amoako-Attah I."/>
            <person name="Meinhardt L.W."/>
            <person name="Bailey B.A."/>
            <person name="Cohen S.P."/>
        </authorList>
    </citation>
    <scope>NUCLEOTIDE SEQUENCE [LARGE SCALE GENOMIC DNA]</scope>
    <source>
        <strain evidence="1 2">GH-19</strain>
    </source>
</reference>
<organism evidence="1 2">
    <name type="scientific">Marasmiellus scandens</name>
    <dbReference type="NCBI Taxonomy" id="2682957"/>
    <lineage>
        <taxon>Eukaryota</taxon>
        <taxon>Fungi</taxon>
        <taxon>Dikarya</taxon>
        <taxon>Basidiomycota</taxon>
        <taxon>Agaricomycotina</taxon>
        <taxon>Agaricomycetes</taxon>
        <taxon>Agaricomycetidae</taxon>
        <taxon>Agaricales</taxon>
        <taxon>Marasmiineae</taxon>
        <taxon>Omphalotaceae</taxon>
        <taxon>Marasmiellus</taxon>
    </lineage>
</organism>
<proteinExistence type="predicted"/>
<dbReference type="Proteomes" id="UP001498398">
    <property type="component" value="Unassembled WGS sequence"/>
</dbReference>